<dbReference type="CDD" id="cd16442">
    <property type="entry name" value="BPL"/>
    <property type="match status" value="1"/>
</dbReference>
<sequence>MKLHTIESTNDYLKLMSLNKSVEDFTVIVANRQTKGRGQLGSKWKTEDGKNLTYSVFIDTSFISLDKQFYLNCAVSVSLFNVLKKLMLPNLKIKWPNDILSDNYKICGILIENIVKNVNTTQSIIGVGLNVNQLQFEYKKASSLKKLTGIHYSLDEILILLITELKSQVDRLRTYDFKLIESDFKNELFRLNKPSTFQTPNKEVFIGIIKDVTDTGKLQVLLEDEEVKEFGLKEVKLLY</sequence>
<dbReference type="InterPro" id="IPR004143">
    <property type="entry name" value="BPL_LPL_catalytic"/>
</dbReference>
<dbReference type="SUPFAM" id="SSF55681">
    <property type="entry name" value="Class II aaRS and biotin synthetases"/>
    <property type="match status" value="1"/>
</dbReference>
<dbReference type="PANTHER" id="PTHR12835:SF5">
    <property type="entry name" value="BIOTIN--PROTEIN LIGASE"/>
    <property type="match status" value="1"/>
</dbReference>
<dbReference type="PANTHER" id="PTHR12835">
    <property type="entry name" value="BIOTIN PROTEIN LIGASE"/>
    <property type="match status" value="1"/>
</dbReference>
<dbReference type="NCBIfam" id="TIGR00121">
    <property type="entry name" value="birA_ligase"/>
    <property type="match status" value="1"/>
</dbReference>
<name>A0ABW3I5N7_9FLAO</name>
<reference evidence="4" key="1">
    <citation type="journal article" date="2019" name="Int. J. Syst. Evol. Microbiol.">
        <title>The Global Catalogue of Microorganisms (GCM) 10K type strain sequencing project: providing services to taxonomists for standard genome sequencing and annotation.</title>
        <authorList>
            <consortium name="The Broad Institute Genomics Platform"/>
            <consortium name="The Broad Institute Genome Sequencing Center for Infectious Disease"/>
            <person name="Wu L."/>
            <person name="Ma J."/>
        </authorList>
    </citation>
    <scope>NUCLEOTIDE SEQUENCE [LARGE SCALE GENOMIC DNA]</scope>
    <source>
        <strain evidence="4">CCUG 62114</strain>
    </source>
</reference>
<dbReference type="Gene3D" id="3.30.930.10">
    <property type="entry name" value="Bira Bifunctional Protein, Domain 2"/>
    <property type="match status" value="1"/>
</dbReference>
<keyword evidence="1 3" id="KW-0436">Ligase</keyword>
<protein>
    <submittedName>
        <fullName evidence="3">Biotin--[acetyl-CoA-carboxylase] ligase</fullName>
        <ecNumber evidence="3">6.3.4.15</ecNumber>
    </submittedName>
</protein>
<evidence type="ECO:0000256" key="1">
    <source>
        <dbReference type="ARBA" id="ARBA00022598"/>
    </source>
</evidence>
<evidence type="ECO:0000313" key="4">
    <source>
        <dbReference type="Proteomes" id="UP001596997"/>
    </source>
</evidence>
<accession>A0ABW3I5N7</accession>
<proteinExistence type="predicted"/>
<dbReference type="Proteomes" id="UP001596997">
    <property type="component" value="Unassembled WGS sequence"/>
</dbReference>
<organism evidence="3 4">
    <name type="scientific">Pseudofulvibacter geojedonensis</name>
    <dbReference type="NCBI Taxonomy" id="1123758"/>
    <lineage>
        <taxon>Bacteria</taxon>
        <taxon>Pseudomonadati</taxon>
        <taxon>Bacteroidota</taxon>
        <taxon>Flavobacteriia</taxon>
        <taxon>Flavobacteriales</taxon>
        <taxon>Flavobacteriaceae</taxon>
        <taxon>Pseudofulvibacter</taxon>
    </lineage>
</organism>
<comment type="caution">
    <text evidence="3">The sequence shown here is derived from an EMBL/GenBank/DDBJ whole genome shotgun (WGS) entry which is preliminary data.</text>
</comment>
<dbReference type="PROSITE" id="PS51733">
    <property type="entry name" value="BPL_LPL_CATALYTIC"/>
    <property type="match status" value="1"/>
</dbReference>
<dbReference type="EMBL" id="JBHTJM010000010">
    <property type="protein sequence ID" value="MFD0964962.1"/>
    <property type="molecule type" value="Genomic_DNA"/>
</dbReference>
<gene>
    <name evidence="3" type="ORF">ACFQ1O_13175</name>
</gene>
<feature type="domain" description="BPL/LPL catalytic" evidence="2">
    <location>
        <begin position="1"/>
        <end position="173"/>
    </location>
</feature>
<evidence type="ECO:0000259" key="2">
    <source>
        <dbReference type="PROSITE" id="PS51733"/>
    </source>
</evidence>
<dbReference type="RefSeq" id="WP_377716888.1">
    <property type="nucleotide sequence ID" value="NZ_JBHTJM010000010.1"/>
</dbReference>
<dbReference type="GO" id="GO:0004077">
    <property type="term" value="F:biotin--[biotin carboxyl-carrier protein] ligase activity"/>
    <property type="evidence" value="ECO:0007669"/>
    <property type="project" value="UniProtKB-EC"/>
</dbReference>
<dbReference type="InterPro" id="IPR004408">
    <property type="entry name" value="Biotin_CoA_COase_ligase"/>
</dbReference>
<evidence type="ECO:0000313" key="3">
    <source>
        <dbReference type="EMBL" id="MFD0964962.1"/>
    </source>
</evidence>
<keyword evidence="4" id="KW-1185">Reference proteome</keyword>
<dbReference type="EC" id="6.3.4.15" evidence="3"/>
<dbReference type="InterPro" id="IPR045864">
    <property type="entry name" value="aa-tRNA-synth_II/BPL/LPL"/>
</dbReference>
<dbReference type="Pfam" id="PF03099">
    <property type="entry name" value="BPL_LplA_LipB"/>
    <property type="match status" value="1"/>
</dbReference>